<name>A0AAN7WJK5_9PEZI</name>
<organism evidence="2 3">
    <name type="scientific">Elasticomyces elasticus</name>
    <dbReference type="NCBI Taxonomy" id="574655"/>
    <lineage>
        <taxon>Eukaryota</taxon>
        <taxon>Fungi</taxon>
        <taxon>Dikarya</taxon>
        <taxon>Ascomycota</taxon>
        <taxon>Pezizomycotina</taxon>
        <taxon>Dothideomycetes</taxon>
        <taxon>Dothideomycetidae</taxon>
        <taxon>Mycosphaerellales</taxon>
        <taxon>Teratosphaeriaceae</taxon>
        <taxon>Elasticomyces</taxon>
    </lineage>
</organism>
<evidence type="ECO:0000256" key="1">
    <source>
        <dbReference type="SAM" id="MobiDB-lite"/>
    </source>
</evidence>
<proteinExistence type="predicted"/>
<accession>A0AAN7WJK5</accession>
<dbReference type="Proteomes" id="UP001310594">
    <property type="component" value="Unassembled WGS sequence"/>
</dbReference>
<feature type="compositionally biased region" description="Basic and acidic residues" evidence="1">
    <location>
        <begin position="12"/>
        <end position="25"/>
    </location>
</feature>
<evidence type="ECO:0000313" key="3">
    <source>
        <dbReference type="Proteomes" id="UP001310594"/>
    </source>
</evidence>
<comment type="caution">
    <text evidence="2">The sequence shown here is derived from an EMBL/GenBank/DDBJ whole genome shotgun (WGS) entry which is preliminary data.</text>
</comment>
<dbReference type="EMBL" id="JAVRQU010000001">
    <property type="protein sequence ID" value="KAK5707845.1"/>
    <property type="molecule type" value="Genomic_DNA"/>
</dbReference>
<reference evidence="2" key="1">
    <citation type="submission" date="2023-08" db="EMBL/GenBank/DDBJ databases">
        <title>Black Yeasts Isolated from many extreme environments.</title>
        <authorList>
            <person name="Coleine C."/>
            <person name="Stajich J.E."/>
            <person name="Selbmann L."/>
        </authorList>
    </citation>
    <scope>NUCLEOTIDE SEQUENCE</scope>
    <source>
        <strain evidence="2">CCFEE 5810</strain>
    </source>
</reference>
<evidence type="ECO:0000313" key="2">
    <source>
        <dbReference type="EMBL" id="KAK5707845.1"/>
    </source>
</evidence>
<sequence>MDPPSYEESTEDQGHRKEEHHDHKIPQRFSIREEVGTSRAQHVISVVAKLLPLVQNRARGGYSRSTLLLLPSDQDCSRKGELVGYAEDEVSVLVQLEDGGDTVKFWRQPEALDLLRSQMMTAVSPTSTDHLPPLPTRPSLPPAARKTSLFGRKPLRSPEVQTVLKAPVTVDVKMEDVFFRTENEYGLYQTLCGRAVLLTVEVS</sequence>
<protein>
    <submittedName>
        <fullName evidence="2">Uncharacterized protein</fullName>
    </submittedName>
</protein>
<gene>
    <name evidence="2" type="ORF">LTR97_000384</name>
</gene>
<dbReference type="AlphaFoldDB" id="A0AAN7WJK5"/>
<feature type="region of interest" description="Disordered" evidence="1">
    <location>
        <begin position="1"/>
        <end position="25"/>
    </location>
</feature>